<feature type="region of interest" description="Disordered" evidence="1">
    <location>
        <begin position="188"/>
        <end position="240"/>
    </location>
</feature>
<protein>
    <submittedName>
        <fullName evidence="3">PREDICTED: LOC111022584 isoform</fullName>
    </submittedName>
</protein>
<dbReference type="Proteomes" id="UP000327085">
    <property type="component" value="Chromosome 1"/>
</dbReference>
<organism evidence="3 4">
    <name type="scientific">Prunus dulcis</name>
    <name type="common">Almond</name>
    <name type="synonym">Amygdalus dulcis</name>
    <dbReference type="NCBI Taxonomy" id="3755"/>
    <lineage>
        <taxon>Eukaryota</taxon>
        <taxon>Viridiplantae</taxon>
        <taxon>Streptophyta</taxon>
        <taxon>Embryophyta</taxon>
        <taxon>Tracheophyta</taxon>
        <taxon>Spermatophyta</taxon>
        <taxon>Magnoliopsida</taxon>
        <taxon>eudicotyledons</taxon>
        <taxon>Gunneridae</taxon>
        <taxon>Pentapetalae</taxon>
        <taxon>rosids</taxon>
        <taxon>fabids</taxon>
        <taxon>Rosales</taxon>
        <taxon>Rosaceae</taxon>
        <taxon>Amygdaloideae</taxon>
        <taxon>Amygdaleae</taxon>
        <taxon>Prunus</taxon>
    </lineage>
</organism>
<feature type="transmembrane region" description="Helical" evidence="2">
    <location>
        <begin position="102"/>
        <end position="124"/>
    </location>
</feature>
<dbReference type="InParanoid" id="A0A5E4EYW1"/>
<keyword evidence="2" id="KW-1133">Transmembrane helix</keyword>
<feature type="compositionally biased region" description="Acidic residues" evidence="1">
    <location>
        <begin position="197"/>
        <end position="215"/>
    </location>
</feature>
<name>A0A5E4EYW1_PRUDU</name>
<dbReference type="PANTHER" id="PTHR34781">
    <property type="entry name" value="TRANSMEMBRANE PROTEIN"/>
    <property type="match status" value="1"/>
</dbReference>
<reference evidence="4" key="1">
    <citation type="journal article" date="2020" name="Plant J.">
        <title>Transposons played a major role in the diversification between the closely related almond and peach genomes: results from the almond genome sequence.</title>
        <authorList>
            <person name="Alioto T."/>
            <person name="Alexiou K.G."/>
            <person name="Bardil A."/>
            <person name="Barteri F."/>
            <person name="Castanera R."/>
            <person name="Cruz F."/>
            <person name="Dhingra A."/>
            <person name="Duval H."/>
            <person name="Fernandez I Marti A."/>
            <person name="Frias L."/>
            <person name="Galan B."/>
            <person name="Garcia J.L."/>
            <person name="Howad W."/>
            <person name="Gomez-Garrido J."/>
            <person name="Gut M."/>
            <person name="Julca I."/>
            <person name="Morata J."/>
            <person name="Puigdomenech P."/>
            <person name="Ribeca P."/>
            <person name="Rubio Cabetas M.J."/>
            <person name="Vlasova A."/>
            <person name="Wirthensohn M."/>
            <person name="Garcia-Mas J."/>
            <person name="Gabaldon T."/>
            <person name="Casacuberta J.M."/>
            <person name="Arus P."/>
        </authorList>
    </citation>
    <scope>NUCLEOTIDE SEQUENCE [LARGE SCALE GENOMIC DNA]</scope>
    <source>
        <strain evidence="4">cv. Texas</strain>
    </source>
</reference>
<evidence type="ECO:0000313" key="4">
    <source>
        <dbReference type="Proteomes" id="UP000327085"/>
    </source>
</evidence>
<evidence type="ECO:0000256" key="1">
    <source>
        <dbReference type="SAM" id="MobiDB-lite"/>
    </source>
</evidence>
<dbReference type="AlphaFoldDB" id="A0A5E4EYW1"/>
<dbReference type="OMA" id="MKENGQP"/>
<feature type="compositionally biased region" description="Low complexity" evidence="1">
    <location>
        <begin position="42"/>
        <end position="57"/>
    </location>
</feature>
<feature type="transmembrane region" description="Helical" evidence="2">
    <location>
        <begin position="71"/>
        <end position="96"/>
    </location>
</feature>
<feature type="region of interest" description="Disordered" evidence="1">
    <location>
        <begin position="39"/>
        <end position="59"/>
    </location>
</feature>
<dbReference type="FunCoup" id="A0A5E4EYW1">
    <property type="interactions" value="605"/>
</dbReference>
<dbReference type="PANTHER" id="PTHR34781:SF2">
    <property type="entry name" value="TRANSMEMBRANE PROTEIN"/>
    <property type="match status" value="1"/>
</dbReference>
<accession>A0A5E4EYW1</accession>
<evidence type="ECO:0000256" key="2">
    <source>
        <dbReference type="SAM" id="Phobius"/>
    </source>
</evidence>
<sequence>MMRRQDQQDQQDQQSRVFYELSALVLNLLRSPPTPIQFSNHSPVVPSSSPSSSRRPPAAATQISPAGFASLMLGISMALMLCGSVTFFIGFILMPWVLGLVMVFYVAGIVSSLSVLGKSILCYASAPSSPRKEIPVGDIFSDQVNPGKMLGRKYYCLLSWLHGSYCEEEEGGSREWKCSLKEDGAAQMSGVDVNANSDEEDGEEAKEDDGVDEDGNPTGMHAPELHHSSPPRQLEQQPWT</sequence>
<dbReference type="EMBL" id="CABIKO010000040">
    <property type="protein sequence ID" value="VVA19989.1"/>
    <property type="molecule type" value="Genomic_DNA"/>
</dbReference>
<keyword evidence="2" id="KW-0812">Transmembrane</keyword>
<feature type="compositionally biased region" description="Polar residues" evidence="1">
    <location>
        <begin position="230"/>
        <end position="240"/>
    </location>
</feature>
<evidence type="ECO:0000313" key="3">
    <source>
        <dbReference type="EMBL" id="VVA19989.1"/>
    </source>
</evidence>
<keyword evidence="2" id="KW-0472">Membrane</keyword>
<gene>
    <name evidence="3" type="ORF">ALMOND_2B009765</name>
</gene>
<dbReference type="Gramene" id="VVA19989">
    <property type="protein sequence ID" value="VVA19989"/>
    <property type="gene ID" value="Prudul26B009765"/>
</dbReference>
<proteinExistence type="predicted"/>